<keyword evidence="2" id="KW-0732">Signal</keyword>
<organism evidence="3 4">
    <name type="scientific">Colletotrichum navitas</name>
    <dbReference type="NCBI Taxonomy" id="681940"/>
    <lineage>
        <taxon>Eukaryota</taxon>
        <taxon>Fungi</taxon>
        <taxon>Dikarya</taxon>
        <taxon>Ascomycota</taxon>
        <taxon>Pezizomycotina</taxon>
        <taxon>Sordariomycetes</taxon>
        <taxon>Hypocreomycetidae</taxon>
        <taxon>Glomerellales</taxon>
        <taxon>Glomerellaceae</taxon>
        <taxon>Colletotrichum</taxon>
        <taxon>Colletotrichum graminicola species complex</taxon>
    </lineage>
</organism>
<gene>
    <name evidence="3" type="ORF">LY79DRAFT_314862</name>
</gene>
<evidence type="ECO:0000256" key="1">
    <source>
        <dbReference type="SAM" id="MobiDB-lite"/>
    </source>
</evidence>
<dbReference type="EMBL" id="JAHLJV010000058">
    <property type="protein sequence ID" value="KAK1580102.1"/>
    <property type="molecule type" value="Genomic_DNA"/>
</dbReference>
<evidence type="ECO:0000256" key="2">
    <source>
        <dbReference type="SAM" id="SignalP"/>
    </source>
</evidence>
<name>A0AAD8V1T5_9PEZI</name>
<sequence length="171" mass="18117">MYTIALTTITLIVIIHIKLENSFSGSNGSDSPDLGGSQQNDPGDQDNSRGPNGPRGPRRPRGGGPRDSEGPRTPSMPGEASMGLSGNSGGVLSPSIDRSGKYPKDQPMLALRASIAPHIHLLCRGQIGTSRKRLGSVREPARMAAFALATMRSCRVVAKSCFRLGQVLLRL</sequence>
<dbReference type="AlphaFoldDB" id="A0AAD8V1T5"/>
<dbReference type="GeneID" id="85436605"/>
<reference evidence="3" key="1">
    <citation type="submission" date="2021-06" db="EMBL/GenBank/DDBJ databases">
        <title>Comparative genomics, transcriptomics and evolutionary studies reveal genomic signatures of adaptation to plant cell wall in hemibiotrophic fungi.</title>
        <authorList>
            <consortium name="DOE Joint Genome Institute"/>
            <person name="Baroncelli R."/>
            <person name="Diaz J.F."/>
            <person name="Benocci T."/>
            <person name="Peng M."/>
            <person name="Battaglia E."/>
            <person name="Haridas S."/>
            <person name="Andreopoulos W."/>
            <person name="Labutti K."/>
            <person name="Pangilinan J."/>
            <person name="Floch G.L."/>
            <person name="Makela M.R."/>
            <person name="Henrissat B."/>
            <person name="Grigoriev I.V."/>
            <person name="Crouch J.A."/>
            <person name="De Vries R.P."/>
            <person name="Sukno S.A."/>
            <person name="Thon M.R."/>
        </authorList>
    </citation>
    <scope>NUCLEOTIDE SEQUENCE</scope>
    <source>
        <strain evidence="3">CBS 125086</strain>
    </source>
</reference>
<feature type="compositionally biased region" description="Polar residues" evidence="1">
    <location>
        <begin position="25"/>
        <end position="42"/>
    </location>
</feature>
<evidence type="ECO:0000313" key="3">
    <source>
        <dbReference type="EMBL" id="KAK1580102.1"/>
    </source>
</evidence>
<protein>
    <submittedName>
        <fullName evidence="3">Uncharacterized protein</fullName>
    </submittedName>
</protein>
<feature type="chain" id="PRO_5042250104" evidence="2">
    <location>
        <begin position="25"/>
        <end position="171"/>
    </location>
</feature>
<dbReference type="Proteomes" id="UP001230504">
    <property type="component" value="Unassembled WGS sequence"/>
</dbReference>
<evidence type="ECO:0000313" key="4">
    <source>
        <dbReference type="Proteomes" id="UP001230504"/>
    </source>
</evidence>
<accession>A0AAD8V1T5</accession>
<feature type="region of interest" description="Disordered" evidence="1">
    <location>
        <begin position="25"/>
        <end position="104"/>
    </location>
</feature>
<feature type="signal peptide" evidence="2">
    <location>
        <begin position="1"/>
        <end position="24"/>
    </location>
</feature>
<proteinExistence type="predicted"/>
<dbReference type="RefSeq" id="XP_060411161.1">
    <property type="nucleotide sequence ID" value="XM_060552365.1"/>
</dbReference>
<comment type="caution">
    <text evidence="3">The sequence shown here is derived from an EMBL/GenBank/DDBJ whole genome shotgun (WGS) entry which is preliminary data.</text>
</comment>
<keyword evidence="4" id="KW-1185">Reference proteome</keyword>